<sequence length="102" mass="11049">MPNHFCAVSKLPAAEIPQARERHAQENDNKELTEQCGHAARQVLDFGRSDHSAQDLDRVASRDVLQDAAAGCLLNATQLGQLHKMSIVSATYGDAETPEAPL</sequence>
<name>A0A165L2R4_EXIGL</name>
<accession>A0A165L2R4</accession>
<dbReference type="Proteomes" id="UP000077266">
    <property type="component" value="Unassembled WGS sequence"/>
</dbReference>
<protein>
    <submittedName>
        <fullName evidence="1">Uncharacterized protein</fullName>
    </submittedName>
</protein>
<gene>
    <name evidence="1" type="ORF">EXIGLDRAFT_731251</name>
</gene>
<keyword evidence="2" id="KW-1185">Reference proteome</keyword>
<proteinExistence type="predicted"/>
<dbReference type="InParanoid" id="A0A165L2R4"/>
<evidence type="ECO:0000313" key="2">
    <source>
        <dbReference type="Proteomes" id="UP000077266"/>
    </source>
</evidence>
<organism evidence="1 2">
    <name type="scientific">Exidia glandulosa HHB12029</name>
    <dbReference type="NCBI Taxonomy" id="1314781"/>
    <lineage>
        <taxon>Eukaryota</taxon>
        <taxon>Fungi</taxon>
        <taxon>Dikarya</taxon>
        <taxon>Basidiomycota</taxon>
        <taxon>Agaricomycotina</taxon>
        <taxon>Agaricomycetes</taxon>
        <taxon>Auriculariales</taxon>
        <taxon>Exidiaceae</taxon>
        <taxon>Exidia</taxon>
    </lineage>
</organism>
<evidence type="ECO:0000313" key="1">
    <source>
        <dbReference type="EMBL" id="KZV97260.1"/>
    </source>
</evidence>
<dbReference type="EMBL" id="KV425932">
    <property type="protein sequence ID" value="KZV97260.1"/>
    <property type="molecule type" value="Genomic_DNA"/>
</dbReference>
<dbReference type="AlphaFoldDB" id="A0A165L2R4"/>
<reference evidence="1 2" key="1">
    <citation type="journal article" date="2016" name="Mol. Biol. Evol.">
        <title>Comparative Genomics of Early-Diverging Mushroom-Forming Fungi Provides Insights into the Origins of Lignocellulose Decay Capabilities.</title>
        <authorList>
            <person name="Nagy L.G."/>
            <person name="Riley R."/>
            <person name="Tritt A."/>
            <person name="Adam C."/>
            <person name="Daum C."/>
            <person name="Floudas D."/>
            <person name="Sun H."/>
            <person name="Yadav J.S."/>
            <person name="Pangilinan J."/>
            <person name="Larsson K.H."/>
            <person name="Matsuura K."/>
            <person name="Barry K."/>
            <person name="Labutti K."/>
            <person name="Kuo R."/>
            <person name="Ohm R.A."/>
            <person name="Bhattacharya S.S."/>
            <person name="Shirouzu T."/>
            <person name="Yoshinaga Y."/>
            <person name="Martin F.M."/>
            <person name="Grigoriev I.V."/>
            <person name="Hibbett D.S."/>
        </authorList>
    </citation>
    <scope>NUCLEOTIDE SEQUENCE [LARGE SCALE GENOMIC DNA]</scope>
    <source>
        <strain evidence="1 2">HHB12029</strain>
    </source>
</reference>